<evidence type="ECO:0000313" key="1">
    <source>
        <dbReference type="EMBL" id="KAH0759195.1"/>
    </source>
</evidence>
<reference evidence="1 2" key="1">
    <citation type="journal article" date="2021" name="bioRxiv">
        <title>Chromosome-scale and haplotype-resolved genome assembly of a tetraploid potato cultivar.</title>
        <authorList>
            <person name="Sun H."/>
            <person name="Jiao W.-B."/>
            <person name="Krause K."/>
            <person name="Campoy J.A."/>
            <person name="Goel M."/>
            <person name="Folz-Donahue K."/>
            <person name="Kukat C."/>
            <person name="Huettel B."/>
            <person name="Schneeberger K."/>
        </authorList>
    </citation>
    <scope>NUCLEOTIDE SEQUENCE [LARGE SCALE GENOMIC DNA]</scope>
    <source>
        <strain evidence="1">SolTubOtavaFocal</strain>
        <tissue evidence="1">Leaves</tissue>
    </source>
</reference>
<accession>A0ABQ7V533</accession>
<protein>
    <submittedName>
        <fullName evidence="1">Uncharacterized protein</fullName>
    </submittedName>
</protein>
<dbReference type="EMBL" id="JAIVGD010000015">
    <property type="protein sequence ID" value="KAH0759195.1"/>
    <property type="molecule type" value="Genomic_DNA"/>
</dbReference>
<proteinExistence type="predicted"/>
<gene>
    <name evidence="1" type="ORF">KY290_022688</name>
</gene>
<evidence type="ECO:0000313" key="2">
    <source>
        <dbReference type="Proteomes" id="UP000826656"/>
    </source>
</evidence>
<name>A0ABQ7V533_SOLTU</name>
<comment type="caution">
    <text evidence="1">The sequence shown here is derived from an EMBL/GenBank/DDBJ whole genome shotgun (WGS) entry which is preliminary data.</text>
</comment>
<keyword evidence="2" id="KW-1185">Reference proteome</keyword>
<dbReference type="Proteomes" id="UP000826656">
    <property type="component" value="Unassembled WGS sequence"/>
</dbReference>
<organism evidence="1 2">
    <name type="scientific">Solanum tuberosum</name>
    <name type="common">Potato</name>
    <dbReference type="NCBI Taxonomy" id="4113"/>
    <lineage>
        <taxon>Eukaryota</taxon>
        <taxon>Viridiplantae</taxon>
        <taxon>Streptophyta</taxon>
        <taxon>Embryophyta</taxon>
        <taxon>Tracheophyta</taxon>
        <taxon>Spermatophyta</taxon>
        <taxon>Magnoliopsida</taxon>
        <taxon>eudicotyledons</taxon>
        <taxon>Gunneridae</taxon>
        <taxon>Pentapetalae</taxon>
        <taxon>asterids</taxon>
        <taxon>lamiids</taxon>
        <taxon>Solanales</taxon>
        <taxon>Solanaceae</taxon>
        <taxon>Solanoideae</taxon>
        <taxon>Solaneae</taxon>
        <taxon>Solanum</taxon>
    </lineage>
</organism>
<sequence>MKPRTVQQRNWTEREEQRVHGTSSFLRLLPLPEQFEQPFSATAAQSLRPDFVGFS</sequence>